<dbReference type="InterPro" id="IPR004501">
    <property type="entry name" value="PTS_EIIC_3"/>
</dbReference>
<feature type="transmembrane region" description="Helical" evidence="8">
    <location>
        <begin position="122"/>
        <end position="142"/>
    </location>
</feature>
<feature type="transmembrane region" description="Helical" evidence="8">
    <location>
        <begin position="12"/>
        <end position="42"/>
    </location>
</feature>
<comment type="caution">
    <text evidence="10">The sequence shown here is derived from an EMBL/GenBank/DDBJ whole genome shotgun (WGS) entry which is preliminary data.</text>
</comment>
<evidence type="ECO:0000313" key="11">
    <source>
        <dbReference type="Proteomes" id="UP001597252"/>
    </source>
</evidence>
<dbReference type="PROSITE" id="PS51105">
    <property type="entry name" value="PTS_EIIC_TYPE_3"/>
    <property type="match status" value="1"/>
</dbReference>
<keyword evidence="3" id="KW-1003">Cell membrane</keyword>
<evidence type="ECO:0000256" key="3">
    <source>
        <dbReference type="ARBA" id="ARBA00022475"/>
    </source>
</evidence>
<organism evidence="10 11">
    <name type="scientific">Lacticaseibacillus baoqingensis</name>
    <dbReference type="NCBI Taxonomy" id="2486013"/>
    <lineage>
        <taxon>Bacteria</taxon>
        <taxon>Bacillati</taxon>
        <taxon>Bacillota</taxon>
        <taxon>Bacilli</taxon>
        <taxon>Lactobacillales</taxon>
        <taxon>Lactobacillaceae</taxon>
        <taxon>Lacticaseibacillus</taxon>
    </lineage>
</organism>
<dbReference type="PANTHER" id="PTHR33989">
    <property type="match status" value="1"/>
</dbReference>
<feature type="transmembrane region" description="Helical" evidence="8">
    <location>
        <begin position="62"/>
        <end position="86"/>
    </location>
</feature>
<dbReference type="InterPro" id="IPR051088">
    <property type="entry name" value="PTS_Sugar-EIIC/EIIB"/>
</dbReference>
<feature type="transmembrane region" description="Helical" evidence="8">
    <location>
        <begin position="98"/>
        <end position="116"/>
    </location>
</feature>
<feature type="transmembrane region" description="Helical" evidence="8">
    <location>
        <begin position="357"/>
        <end position="377"/>
    </location>
</feature>
<feature type="transmembrane region" description="Helical" evidence="8">
    <location>
        <begin position="308"/>
        <end position="327"/>
    </location>
</feature>
<dbReference type="Pfam" id="PF02378">
    <property type="entry name" value="PTS_EIIC"/>
    <property type="match status" value="1"/>
</dbReference>
<evidence type="ECO:0000256" key="4">
    <source>
        <dbReference type="ARBA" id="ARBA00022597"/>
    </source>
</evidence>
<dbReference type="PANTHER" id="PTHR33989:SF4">
    <property type="entry name" value="PTS SYSTEM N,N'-DIACETYLCHITOBIOSE-SPECIFIC EIIC COMPONENT"/>
    <property type="match status" value="1"/>
</dbReference>
<evidence type="ECO:0000256" key="6">
    <source>
        <dbReference type="ARBA" id="ARBA00022989"/>
    </source>
</evidence>
<reference evidence="11" key="1">
    <citation type="journal article" date="2019" name="Int. J. Syst. Evol. Microbiol.">
        <title>The Global Catalogue of Microorganisms (GCM) 10K type strain sequencing project: providing services to taxonomists for standard genome sequencing and annotation.</title>
        <authorList>
            <consortium name="The Broad Institute Genomics Platform"/>
            <consortium name="The Broad Institute Genome Sequencing Center for Infectious Disease"/>
            <person name="Wu L."/>
            <person name="Ma J."/>
        </authorList>
    </citation>
    <scope>NUCLEOTIDE SEQUENCE [LARGE SCALE GENOMIC DNA]</scope>
    <source>
        <strain evidence="11">CCM 8903</strain>
    </source>
</reference>
<comment type="subcellular location">
    <subcellularLocation>
        <location evidence="1">Cell membrane</location>
        <topology evidence="1">Multi-pass membrane protein</topology>
    </subcellularLocation>
</comment>
<dbReference type="EMBL" id="JBHTON010000009">
    <property type="protein sequence ID" value="MFD1484466.1"/>
    <property type="molecule type" value="Genomic_DNA"/>
</dbReference>
<proteinExistence type="predicted"/>
<evidence type="ECO:0000256" key="8">
    <source>
        <dbReference type="SAM" id="Phobius"/>
    </source>
</evidence>
<gene>
    <name evidence="10" type="ORF">ACFQ5J_04370</name>
</gene>
<evidence type="ECO:0000256" key="2">
    <source>
        <dbReference type="ARBA" id="ARBA00022448"/>
    </source>
</evidence>
<accession>A0ABW4E6V1</accession>
<evidence type="ECO:0000256" key="1">
    <source>
        <dbReference type="ARBA" id="ARBA00004651"/>
    </source>
</evidence>
<evidence type="ECO:0000313" key="10">
    <source>
        <dbReference type="EMBL" id="MFD1484466.1"/>
    </source>
</evidence>
<name>A0ABW4E6V1_9LACO</name>
<dbReference type="RefSeq" id="WP_125752530.1">
    <property type="nucleotide sequence ID" value="NZ_JBHTON010000009.1"/>
</dbReference>
<keyword evidence="2" id="KW-0813">Transport</keyword>
<keyword evidence="4" id="KW-0762">Sugar transport</keyword>
<dbReference type="Proteomes" id="UP001597252">
    <property type="component" value="Unassembled WGS sequence"/>
</dbReference>
<evidence type="ECO:0000256" key="7">
    <source>
        <dbReference type="ARBA" id="ARBA00023136"/>
    </source>
</evidence>
<dbReference type="InterPro" id="IPR003352">
    <property type="entry name" value="PTS_EIIC"/>
</dbReference>
<feature type="transmembrane region" description="Helical" evidence="8">
    <location>
        <begin position="280"/>
        <end position="302"/>
    </location>
</feature>
<feature type="transmembrane region" description="Helical" evidence="8">
    <location>
        <begin position="252"/>
        <end position="271"/>
    </location>
</feature>
<keyword evidence="7 8" id="KW-0472">Membrane</keyword>
<keyword evidence="5 8" id="KW-0812">Transmembrane</keyword>
<evidence type="ECO:0000259" key="9">
    <source>
        <dbReference type="PROSITE" id="PS51105"/>
    </source>
</evidence>
<feature type="domain" description="PTS EIIC type-3" evidence="9">
    <location>
        <begin position="1"/>
        <end position="377"/>
    </location>
</feature>
<keyword evidence="6 8" id="KW-1133">Transmembrane helix</keyword>
<protein>
    <submittedName>
        <fullName evidence="10">PTS transporter subunit EIIC</fullName>
    </submittedName>
</protein>
<evidence type="ECO:0000256" key="5">
    <source>
        <dbReference type="ARBA" id="ARBA00022692"/>
    </source>
</evidence>
<keyword evidence="11" id="KW-1185">Reference proteome</keyword>
<feature type="transmembrane region" description="Helical" evidence="8">
    <location>
        <begin position="149"/>
        <end position="169"/>
    </location>
</feature>
<sequence length="388" mass="40931">MSKFCQRYYHSRFYHVVTATFAALMPLILIGTGAQALLLSIFSRDGFFAVIFDLAHWVPGFVQIHIGLGLIVTYTLGLSGLLAAVFAARAASADQPRWAALTSGVGWLILNTSPLTSFGPNLGLDGLLPGLIFGAGCGWLFAHLRKPQWLAPVLLVLAAALRVGITTLAKNGSTLVLTAWPAALTGATSHWSLHTGLVALINSGLGWLGLPTPIPALAPMMTSATATANLHAALANRAIPYPNTLGTLYRPFALFGGVGMTLALVIAILLVDRRPAKRRLAYFSLAPSLVNLNWPLLLGYSVVLEPVLLVPFFLAPLAATGIAWLALHWHLMAPAVYQVPATTPGPLLAWLATNGNWPALVVALLGLAVAVAIYLPFVKMLAGGGAHA</sequence>